<evidence type="ECO:0000313" key="1">
    <source>
        <dbReference type="EMBL" id="CAG8659614.1"/>
    </source>
</evidence>
<sequence>RHPLENIMWDCHTQTPHDSYHAMGGKTRRLLDTTFHLLTSNGESEWLYHWKSIEKPPRWSKLPNPILHRQSFMFSDIFRLAMLMPFILKRFLTWRHIKSDALTLIKERLNLSRVDQVATRVLQVWVTEAKTLKLAFSVTMDTNAYKALEKTLREQSRLLTEVFPEDFANVPNLHLNVHLPQHAKNFATLVNTSVGVKEMVHRIFKGVVGHTNHKSIELDLIKRYNTVQALRHLVDEGEDPRFINRKWIAQVTCKEFLCKFLSGWYAVEKPLLEENNTDVEATHMVSHDPHFINIRLRKKWDRTQIVGAGFTKILDPDNTLFHHLSAAYSDDMDMKGALINRRLEFYDYVSYEVLDGEEAEERVSLRVGNVIDMKEEEEEDAFAIIRAIFCHMANNTNRY</sequence>
<dbReference type="Proteomes" id="UP000789572">
    <property type="component" value="Unassembled WGS sequence"/>
</dbReference>
<name>A0A9N9E4D2_9GLOM</name>
<reference evidence="1" key="1">
    <citation type="submission" date="2021-06" db="EMBL/GenBank/DDBJ databases">
        <authorList>
            <person name="Kallberg Y."/>
            <person name="Tangrot J."/>
            <person name="Rosling A."/>
        </authorList>
    </citation>
    <scope>NUCLEOTIDE SEQUENCE</scope>
    <source>
        <strain evidence="1">IA702</strain>
    </source>
</reference>
<comment type="caution">
    <text evidence="1">The sequence shown here is derived from an EMBL/GenBank/DDBJ whole genome shotgun (WGS) entry which is preliminary data.</text>
</comment>
<evidence type="ECO:0000313" key="2">
    <source>
        <dbReference type="Proteomes" id="UP000789572"/>
    </source>
</evidence>
<feature type="non-terminal residue" evidence="1">
    <location>
        <position position="399"/>
    </location>
</feature>
<keyword evidence="2" id="KW-1185">Reference proteome</keyword>
<dbReference type="AlphaFoldDB" id="A0A9N9E4D2"/>
<accession>A0A9N9E4D2</accession>
<feature type="non-terminal residue" evidence="1">
    <location>
        <position position="1"/>
    </location>
</feature>
<gene>
    <name evidence="1" type="ORF">POCULU_LOCUS10389</name>
</gene>
<organism evidence="1 2">
    <name type="scientific">Paraglomus occultum</name>
    <dbReference type="NCBI Taxonomy" id="144539"/>
    <lineage>
        <taxon>Eukaryota</taxon>
        <taxon>Fungi</taxon>
        <taxon>Fungi incertae sedis</taxon>
        <taxon>Mucoromycota</taxon>
        <taxon>Glomeromycotina</taxon>
        <taxon>Glomeromycetes</taxon>
        <taxon>Paraglomerales</taxon>
        <taxon>Paraglomeraceae</taxon>
        <taxon>Paraglomus</taxon>
    </lineage>
</organism>
<dbReference type="EMBL" id="CAJVPJ010005217">
    <property type="protein sequence ID" value="CAG8659614.1"/>
    <property type="molecule type" value="Genomic_DNA"/>
</dbReference>
<proteinExistence type="predicted"/>
<protein>
    <submittedName>
        <fullName evidence="1">3948_t:CDS:1</fullName>
    </submittedName>
</protein>
<dbReference type="OrthoDB" id="2440360at2759"/>